<feature type="region of interest" description="Disordered" evidence="1">
    <location>
        <begin position="1"/>
        <end position="46"/>
    </location>
</feature>
<dbReference type="EMBL" id="ML122301">
    <property type="protein sequence ID" value="RPD54861.1"/>
    <property type="molecule type" value="Genomic_DNA"/>
</dbReference>
<dbReference type="AlphaFoldDB" id="A0A5C2RUF8"/>
<accession>A0A5C2RUF8</accession>
<gene>
    <name evidence="2" type="ORF">L227DRAFT_339914</name>
</gene>
<keyword evidence="3" id="KW-1185">Reference proteome</keyword>
<name>A0A5C2RUF8_9APHY</name>
<proteinExistence type="predicted"/>
<evidence type="ECO:0000313" key="2">
    <source>
        <dbReference type="EMBL" id="RPD54861.1"/>
    </source>
</evidence>
<protein>
    <submittedName>
        <fullName evidence="2">Uncharacterized protein</fullName>
    </submittedName>
</protein>
<feature type="compositionally biased region" description="Polar residues" evidence="1">
    <location>
        <begin position="1"/>
        <end position="17"/>
    </location>
</feature>
<reference evidence="2" key="1">
    <citation type="journal article" date="2018" name="Genome Biol. Evol.">
        <title>Genomics and development of Lentinus tigrinus, a white-rot wood-decaying mushroom with dimorphic fruiting bodies.</title>
        <authorList>
            <person name="Wu B."/>
            <person name="Xu Z."/>
            <person name="Knudson A."/>
            <person name="Carlson A."/>
            <person name="Chen N."/>
            <person name="Kovaka S."/>
            <person name="LaButti K."/>
            <person name="Lipzen A."/>
            <person name="Pennachio C."/>
            <person name="Riley R."/>
            <person name="Schakwitz W."/>
            <person name="Umezawa K."/>
            <person name="Ohm R.A."/>
            <person name="Grigoriev I.V."/>
            <person name="Nagy L.G."/>
            <person name="Gibbons J."/>
            <person name="Hibbett D."/>
        </authorList>
    </citation>
    <scope>NUCLEOTIDE SEQUENCE [LARGE SCALE GENOMIC DNA]</scope>
    <source>
        <strain evidence="2">ALCF2SS1-6</strain>
    </source>
</reference>
<dbReference type="Proteomes" id="UP000313359">
    <property type="component" value="Unassembled WGS sequence"/>
</dbReference>
<evidence type="ECO:0000313" key="3">
    <source>
        <dbReference type="Proteomes" id="UP000313359"/>
    </source>
</evidence>
<evidence type="ECO:0000256" key="1">
    <source>
        <dbReference type="SAM" id="MobiDB-lite"/>
    </source>
</evidence>
<feature type="compositionally biased region" description="Basic residues" evidence="1">
    <location>
        <begin position="32"/>
        <end position="45"/>
    </location>
</feature>
<organism evidence="2 3">
    <name type="scientific">Lentinus tigrinus ALCF2SS1-6</name>
    <dbReference type="NCBI Taxonomy" id="1328759"/>
    <lineage>
        <taxon>Eukaryota</taxon>
        <taxon>Fungi</taxon>
        <taxon>Dikarya</taxon>
        <taxon>Basidiomycota</taxon>
        <taxon>Agaricomycotina</taxon>
        <taxon>Agaricomycetes</taxon>
        <taxon>Polyporales</taxon>
        <taxon>Polyporaceae</taxon>
        <taxon>Lentinus</taxon>
    </lineage>
</organism>
<sequence length="80" mass="8677">MDNLHFSRTTGGSSLGVTQAGPLPTPGASLCRCHRRARTPSRRPHSTMFIRSSRPERLHQTTLAFPVLLGDLVVVGCVPL</sequence>